<dbReference type="eggNOG" id="KOG0631">
    <property type="taxonomic scope" value="Eukaryota"/>
</dbReference>
<evidence type="ECO:0000259" key="5">
    <source>
        <dbReference type="Pfam" id="PF08544"/>
    </source>
</evidence>
<dbReference type="EMBL" id="AMQM01003739">
    <property type="status" value="NOT_ANNOTATED_CDS"/>
    <property type="molecule type" value="Genomic_DNA"/>
</dbReference>
<evidence type="ECO:0008006" key="10">
    <source>
        <dbReference type="Google" id="ProtNLM"/>
    </source>
</evidence>
<dbReference type="SUPFAM" id="SSF55060">
    <property type="entry name" value="GHMP Kinase, C-terminal domain"/>
    <property type="match status" value="1"/>
</dbReference>
<dbReference type="FunCoup" id="T1F3P2">
    <property type="interactions" value="1431"/>
</dbReference>
<dbReference type="PROSITE" id="PS00106">
    <property type="entry name" value="GALACTOKINASE"/>
    <property type="match status" value="1"/>
</dbReference>
<dbReference type="PRINTS" id="PR00473">
    <property type="entry name" value="GALCTOKINASE"/>
</dbReference>
<dbReference type="AlphaFoldDB" id="T1F3P2"/>
<dbReference type="GeneID" id="20203441"/>
<keyword evidence="2" id="KW-0547">Nucleotide-binding</keyword>
<keyword evidence="3" id="KW-0067">ATP-binding</keyword>
<evidence type="ECO:0000313" key="8">
    <source>
        <dbReference type="EnsemblMetazoa" id="HelroP171000"/>
    </source>
</evidence>
<feature type="domain" description="GHMP kinase N-terminal" evidence="4">
    <location>
        <begin position="117"/>
        <end position="200"/>
    </location>
</feature>
<evidence type="ECO:0000259" key="4">
    <source>
        <dbReference type="Pfam" id="PF00288"/>
    </source>
</evidence>
<dbReference type="KEGG" id="hro:HELRODRAFT_171000"/>
<feature type="domain" description="Galactokinase N-terminal" evidence="6">
    <location>
        <begin position="26"/>
        <end position="74"/>
    </location>
</feature>
<dbReference type="Gene3D" id="3.30.70.3170">
    <property type="match status" value="1"/>
</dbReference>
<dbReference type="InParanoid" id="T1F3P2"/>
<accession>T1F3P2</accession>
<dbReference type="InterPro" id="IPR013750">
    <property type="entry name" value="GHMP_kinase_C_dom"/>
</dbReference>
<dbReference type="InterPro" id="IPR020568">
    <property type="entry name" value="Ribosomal_Su5_D2-typ_SF"/>
</dbReference>
<dbReference type="Pfam" id="PF08544">
    <property type="entry name" value="GHMP_kinases_C"/>
    <property type="match status" value="1"/>
</dbReference>
<dbReference type="OrthoDB" id="187738at2759"/>
<dbReference type="Gene3D" id="1.20.1440.340">
    <property type="match status" value="1"/>
</dbReference>
<dbReference type="GO" id="GO:0005524">
    <property type="term" value="F:ATP binding"/>
    <property type="evidence" value="ECO:0007669"/>
    <property type="project" value="UniProtKB-KW"/>
</dbReference>
<dbReference type="Pfam" id="PF10509">
    <property type="entry name" value="GalKase_gal_bdg"/>
    <property type="match status" value="1"/>
</dbReference>
<evidence type="ECO:0000256" key="1">
    <source>
        <dbReference type="ARBA" id="ARBA00006566"/>
    </source>
</evidence>
<keyword evidence="9" id="KW-1185">Reference proteome</keyword>
<evidence type="ECO:0000313" key="7">
    <source>
        <dbReference type="EMBL" id="ESO06963.1"/>
    </source>
</evidence>
<dbReference type="OMA" id="GFHDTYF"/>
<dbReference type="SUPFAM" id="SSF54211">
    <property type="entry name" value="Ribosomal protein S5 domain 2-like"/>
    <property type="match status" value="1"/>
</dbReference>
<dbReference type="HOGENOM" id="CLU_017814_6_2_1"/>
<dbReference type="GO" id="GO:0005829">
    <property type="term" value="C:cytosol"/>
    <property type="evidence" value="ECO:0000318"/>
    <property type="project" value="GO_Central"/>
</dbReference>
<protein>
    <recommendedName>
        <fullName evidence="10">N-acetylgalactosamine kinase</fullName>
    </recommendedName>
</protein>
<feature type="domain" description="GHMP kinase C-terminal" evidence="5">
    <location>
        <begin position="379"/>
        <end position="451"/>
    </location>
</feature>
<dbReference type="Gene3D" id="3.30.230.10">
    <property type="match status" value="1"/>
</dbReference>
<dbReference type="STRING" id="6412.T1F3P2"/>
<dbReference type="FunFam" id="1.20.1440.340:FF:000001">
    <property type="entry name" value="N-acetylgalactosamine kinase isoform 2"/>
    <property type="match status" value="1"/>
</dbReference>
<dbReference type="EMBL" id="KB096275">
    <property type="protein sequence ID" value="ESO06963.1"/>
    <property type="molecule type" value="Genomic_DNA"/>
</dbReference>
<dbReference type="InterPro" id="IPR019539">
    <property type="entry name" value="GalKase_N"/>
</dbReference>
<dbReference type="InterPro" id="IPR019741">
    <property type="entry name" value="Galactokinase_CS"/>
</dbReference>
<sequence length="479" mass="53239">MADEFVPEIAFSDYEDQKRINVLKAKFFEIFSSDPEYYCRAPGRVNLIGEHIDYCGYGVLPMAIDQDILIAASKNGSSKLKLYNLNDKYGAQEVECSSFEIDKASPKWYHYFLCGYKGVIEKLNAKKNCKLFGLNVLVDGSVPPCAGLSSSSALVCASSLATMMPSGCKFTKLEMAELCQHCEKYIGTEGGGMDQSISFLAQKGKAKYVEFNPIRGTDVQIPLGGSFVIANCCVEMNKAATDHFNIRVAECRLAAQVLANQINLNWRDVKRLVDVQNLLNLSLEKCLKLVERHFHITEYSKEEICAALRVTEQELDEISLGPRSRHVKTFKLRQRAEHVYSESLRVLNFKDVCNKFSSSLSGNTKDSEGDVQIDASATLKRLGDLMNLSHRSCRDDYECSCKELDDLVHHSTSSGSLGCRLTGAGWGGCCVSLVEDDQLDDFIAKMKNYYKQKGFSDSVIEMSLFVSNPGQGAAIILNK</sequence>
<dbReference type="RefSeq" id="XP_009015059.1">
    <property type="nucleotide sequence ID" value="XM_009016811.1"/>
</dbReference>
<evidence type="ECO:0000259" key="6">
    <source>
        <dbReference type="Pfam" id="PF10509"/>
    </source>
</evidence>
<gene>
    <name evidence="8" type="primary">20203441</name>
    <name evidence="7" type="ORF">HELRODRAFT_171000</name>
</gene>
<dbReference type="InterPro" id="IPR006206">
    <property type="entry name" value="Mevalonate/galactokinase"/>
</dbReference>
<dbReference type="PRINTS" id="PR00959">
    <property type="entry name" value="MEVGALKINASE"/>
</dbReference>
<dbReference type="Pfam" id="PF00288">
    <property type="entry name" value="GHMP_kinases_N"/>
    <property type="match status" value="1"/>
</dbReference>
<dbReference type="PANTHER" id="PTHR10457:SF7">
    <property type="entry name" value="GALACTOKINASE-RELATED"/>
    <property type="match status" value="1"/>
</dbReference>
<evidence type="ECO:0000313" key="9">
    <source>
        <dbReference type="Proteomes" id="UP000015101"/>
    </source>
</evidence>
<dbReference type="FunFam" id="3.30.230.10:FF:000023">
    <property type="entry name" value="Putative N-acetylgalactosamine kinase"/>
    <property type="match status" value="1"/>
</dbReference>
<evidence type="ECO:0000256" key="2">
    <source>
        <dbReference type="ARBA" id="ARBA00022741"/>
    </source>
</evidence>
<dbReference type="GO" id="GO:0004335">
    <property type="term" value="F:galactokinase activity"/>
    <property type="evidence" value="ECO:0000318"/>
    <property type="project" value="GO_Central"/>
</dbReference>
<comment type="similarity">
    <text evidence="1">Belongs to the GHMP kinase family. GalK subfamily.</text>
</comment>
<organism evidence="8 9">
    <name type="scientific">Helobdella robusta</name>
    <name type="common">Californian leech</name>
    <dbReference type="NCBI Taxonomy" id="6412"/>
    <lineage>
        <taxon>Eukaryota</taxon>
        <taxon>Metazoa</taxon>
        <taxon>Spiralia</taxon>
        <taxon>Lophotrochozoa</taxon>
        <taxon>Annelida</taxon>
        <taxon>Clitellata</taxon>
        <taxon>Hirudinea</taxon>
        <taxon>Rhynchobdellida</taxon>
        <taxon>Glossiphoniidae</taxon>
        <taxon>Helobdella</taxon>
    </lineage>
</organism>
<dbReference type="NCBIfam" id="TIGR00131">
    <property type="entry name" value="gal_kin"/>
    <property type="match status" value="1"/>
</dbReference>
<dbReference type="PIRSF" id="PIRSF000530">
    <property type="entry name" value="Galactokinase"/>
    <property type="match status" value="1"/>
</dbReference>
<dbReference type="EnsemblMetazoa" id="HelroT171000">
    <property type="protein sequence ID" value="HelroP171000"/>
    <property type="gene ID" value="HelroG171000"/>
</dbReference>
<reference evidence="9" key="1">
    <citation type="submission" date="2012-12" db="EMBL/GenBank/DDBJ databases">
        <authorList>
            <person name="Hellsten U."/>
            <person name="Grimwood J."/>
            <person name="Chapman J.A."/>
            <person name="Shapiro H."/>
            <person name="Aerts A."/>
            <person name="Otillar R.P."/>
            <person name="Terry A.Y."/>
            <person name="Boore J.L."/>
            <person name="Simakov O."/>
            <person name="Marletaz F."/>
            <person name="Cho S.-J."/>
            <person name="Edsinger-Gonzales E."/>
            <person name="Havlak P."/>
            <person name="Kuo D.-H."/>
            <person name="Larsson T."/>
            <person name="Lv J."/>
            <person name="Arendt D."/>
            <person name="Savage R."/>
            <person name="Osoegawa K."/>
            <person name="de Jong P."/>
            <person name="Lindberg D.R."/>
            <person name="Seaver E.C."/>
            <person name="Weisblat D.A."/>
            <person name="Putnam N.H."/>
            <person name="Grigoriev I.V."/>
            <person name="Rokhsar D.S."/>
        </authorList>
    </citation>
    <scope>NUCLEOTIDE SEQUENCE</scope>
</reference>
<reference evidence="7 9" key="2">
    <citation type="journal article" date="2013" name="Nature">
        <title>Insights into bilaterian evolution from three spiralian genomes.</title>
        <authorList>
            <person name="Simakov O."/>
            <person name="Marletaz F."/>
            <person name="Cho S.J."/>
            <person name="Edsinger-Gonzales E."/>
            <person name="Havlak P."/>
            <person name="Hellsten U."/>
            <person name="Kuo D.H."/>
            <person name="Larsson T."/>
            <person name="Lv J."/>
            <person name="Arendt D."/>
            <person name="Savage R."/>
            <person name="Osoegawa K."/>
            <person name="de Jong P."/>
            <person name="Grimwood J."/>
            <person name="Chapman J.A."/>
            <person name="Shapiro H."/>
            <person name="Aerts A."/>
            <person name="Otillar R.P."/>
            <person name="Terry A.Y."/>
            <person name="Boore J.L."/>
            <person name="Grigoriev I.V."/>
            <person name="Lindberg D.R."/>
            <person name="Seaver E.C."/>
            <person name="Weisblat D.A."/>
            <person name="Putnam N.H."/>
            <person name="Rokhsar D.S."/>
        </authorList>
    </citation>
    <scope>NUCLEOTIDE SEQUENCE</scope>
</reference>
<dbReference type="GO" id="GO:0006012">
    <property type="term" value="P:galactose metabolic process"/>
    <property type="evidence" value="ECO:0000318"/>
    <property type="project" value="GO_Central"/>
</dbReference>
<evidence type="ECO:0000256" key="3">
    <source>
        <dbReference type="ARBA" id="ARBA00022840"/>
    </source>
</evidence>
<name>T1F3P2_HELRO</name>
<reference evidence="8" key="3">
    <citation type="submission" date="2015-06" db="UniProtKB">
        <authorList>
            <consortium name="EnsemblMetazoa"/>
        </authorList>
    </citation>
    <scope>IDENTIFICATION</scope>
</reference>
<dbReference type="Proteomes" id="UP000015101">
    <property type="component" value="Unassembled WGS sequence"/>
</dbReference>
<dbReference type="InterPro" id="IPR014721">
    <property type="entry name" value="Ribsml_uS5_D2-typ_fold_subgr"/>
</dbReference>
<dbReference type="InterPro" id="IPR036554">
    <property type="entry name" value="GHMP_kinase_C_sf"/>
</dbReference>
<dbReference type="InterPro" id="IPR000705">
    <property type="entry name" value="Galactokinase"/>
</dbReference>
<dbReference type="InterPro" id="IPR006204">
    <property type="entry name" value="GHMP_kinase_N_dom"/>
</dbReference>
<dbReference type="PANTHER" id="PTHR10457">
    <property type="entry name" value="MEVALONATE KINASE/GALACTOKINASE"/>
    <property type="match status" value="1"/>
</dbReference>
<dbReference type="CTD" id="20203441"/>
<proteinExistence type="inferred from homology"/>